<comment type="similarity">
    <text evidence="2 8">Belongs to the peptidase M16 family.</text>
</comment>
<dbReference type="STRING" id="74649.A0A2P6QKU3"/>
<feature type="domain" description="Coenzyme PQQ synthesis protein F-like C-terminal lobe" evidence="12">
    <location>
        <begin position="808"/>
        <end position="906"/>
    </location>
</feature>
<dbReference type="PANTHER" id="PTHR43690">
    <property type="entry name" value="NARDILYSIN"/>
    <property type="match status" value="1"/>
</dbReference>
<dbReference type="GO" id="GO:0006508">
    <property type="term" value="P:proteolysis"/>
    <property type="evidence" value="ECO:0007669"/>
    <property type="project" value="UniProtKB-KW"/>
</dbReference>
<evidence type="ECO:0000259" key="11">
    <source>
        <dbReference type="Pfam" id="PF16187"/>
    </source>
</evidence>
<dbReference type="InterPro" id="IPR054734">
    <property type="entry name" value="PqqF-like_C_4"/>
</dbReference>
<dbReference type="SUPFAM" id="SSF63411">
    <property type="entry name" value="LuxS/MPP-like metallohydrolase"/>
    <property type="match status" value="4"/>
</dbReference>
<evidence type="ECO:0000256" key="4">
    <source>
        <dbReference type="ARBA" id="ARBA00022723"/>
    </source>
</evidence>
<evidence type="ECO:0000256" key="7">
    <source>
        <dbReference type="ARBA" id="ARBA00023049"/>
    </source>
</evidence>
<dbReference type="InterPro" id="IPR011249">
    <property type="entry name" value="Metalloenz_LuxS/M16"/>
</dbReference>
<dbReference type="Pfam" id="PF22456">
    <property type="entry name" value="PqqF-like_C_4"/>
    <property type="match status" value="1"/>
</dbReference>
<dbReference type="InterPro" id="IPR011765">
    <property type="entry name" value="Pept_M16_N"/>
</dbReference>
<dbReference type="Gramene" id="PRQ34795">
    <property type="protein sequence ID" value="PRQ34795"/>
    <property type="gene ID" value="RchiOBHm_Chr5g0073041"/>
</dbReference>
<evidence type="ECO:0000256" key="6">
    <source>
        <dbReference type="ARBA" id="ARBA00022833"/>
    </source>
</evidence>
<dbReference type="GO" id="GO:0005829">
    <property type="term" value="C:cytosol"/>
    <property type="evidence" value="ECO:0007669"/>
    <property type="project" value="TreeGrafter"/>
</dbReference>
<dbReference type="Pfam" id="PF05193">
    <property type="entry name" value="Peptidase_M16_C"/>
    <property type="match status" value="1"/>
</dbReference>
<evidence type="ECO:0000256" key="8">
    <source>
        <dbReference type="RuleBase" id="RU004447"/>
    </source>
</evidence>
<dbReference type="FunFam" id="3.30.830.10:FF:000005">
    <property type="entry name" value="nardilysin isoform X1"/>
    <property type="match status" value="1"/>
</dbReference>
<dbReference type="Pfam" id="PF16187">
    <property type="entry name" value="Peptidase_M16_M"/>
    <property type="match status" value="1"/>
</dbReference>
<keyword evidence="4" id="KW-0479">Metal-binding</keyword>
<dbReference type="InterPro" id="IPR032632">
    <property type="entry name" value="Peptidase_M16_M"/>
</dbReference>
<evidence type="ECO:0000256" key="3">
    <source>
        <dbReference type="ARBA" id="ARBA00022670"/>
    </source>
</evidence>
<evidence type="ECO:0000313" key="13">
    <source>
        <dbReference type="EMBL" id="PRQ34795.1"/>
    </source>
</evidence>
<comment type="cofactor">
    <cofactor evidence="1">
        <name>Zn(2+)</name>
        <dbReference type="ChEBI" id="CHEBI:29105"/>
    </cofactor>
</comment>
<protein>
    <submittedName>
        <fullName evidence="13">Putative insulysin</fullName>
        <ecNumber evidence="13">3.4.24.56</ecNumber>
    </submittedName>
</protein>
<dbReference type="Gene3D" id="3.30.830.10">
    <property type="entry name" value="Metalloenzyme, LuxS/M16 peptidase-like"/>
    <property type="match status" value="4"/>
</dbReference>
<dbReference type="EC" id="3.4.24.56" evidence="13"/>
<dbReference type="AlphaFoldDB" id="A0A2P6QKU3"/>
<evidence type="ECO:0000313" key="14">
    <source>
        <dbReference type="Proteomes" id="UP000238479"/>
    </source>
</evidence>
<dbReference type="InterPro" id="IPR050626">
    <property type="entry name" value="Peptidase_M16"/>
</dbReference>
<dbReference type="Proteomes" id="UP000238479">
    <property type="component" value="Chromosome 5"/>
</dbReference>
<name>A0A2P6QKU3_ROSCH</name>
<evidence type="ECO:0000256" key="1">
    <source>
        <dbReference type="ARBA" id="ARBA00001947"/>
    </source>
</evidence>
<evidence type="ECO:0000259" key="10">
    <source>
        <dbReference type="Pfam" id="PF05193"/>
    </source>
</evidence>
<evidence type="ECO:0000256" key="5">
    <source>
        <dbReference type="ARBA" id="ARBA00022801"/>
    </source>
</evidence>
<dbReference type="EMBL" id="PDCK01000043">
    <property type="protein sequence ID" value="PRQ34795.1"/>
    <property type="molecule type" value="Genomic_DNA"/>
</dbReference>
<dbReference type="OrthoDB" id="952271at2759"/>
<keyword evidence="6" id="KW-0862">Zinc</keyword>
<dbReference type="InterPro" id="IPR001431">
    <property type="entry name" value="Pept_M16_Zn_BS"/>
</dbReference>
<proteinExistence type="inferred from homology"/>
<dbReference type="FunFam" id="3.30.830.10:FF:000030">
    <property type="entry name" value="Insulin-degrading enzyme"/>
    <property type="match status" value="1"/>
</dbReference>
<dbReference type="GO" id="GO:0046872">
    <property type="term" value="F:metal ion binding"/>
    <property type="evidence" value="ECO:0007669"/>
    <property type="project" value="UniProtKB-KW"/>
</dbReference>
<keyword evidence="3" id="KW-0645">Protease</keyword>
<feature type="domain" description="Peptidase M16 N-terminal" evidence="9">
    <location>
        <begin position="76"/>
        <end position="189"/>
    </location>
</feature>
<keyword evidence="5 13" id="KW-0378">Hydrolase</keyword>
<gene>
    <name evidence="13" type="ORF">RchiOBHm_Chr5g0073041</name>
</gene>
<dbReference type="GO" id="GO:0004222">
    <property type="term" value="F:metalloendopeptidase activity"/>
    <property type="evidence" value="ECO:0007669"/>
    <property type="project" value="UniProtKB-EC"/>
</dbReference>
<dbReference type="FunFam" id="3.30.830.10:FF:000003">
    <property type="entry name" value="Insulin-degrading enzyme"/>
    <property type="match status" value="1"/>
</dbReference>
<dbReference type="PROSITE" id="PS00143">
    <property type="entry name" value="INSULINASE"/>
    <property type="match status" value="1"/>
</dbReference>
<reference evidence="13 14" key="1">
    <citation type="journal article" date="2018" name="Nat. Genet.">
        <title>The Rosa genome provides new insights in the design of modern roses.</title>
        <authorList>
            <person name="Bendahmane M."/>
        </authorList>
    </citation>
    <scope>NUCLEOTIDE SEQUENCE [LARGE SCALE GENOMIC DNA]</scope>
    <source>
        <strain evidence="14">cv. Old Blush</strain>
    </source>
</reference>
<dbReference type="PANTHER" id="PTHR43690:SF18">
    <property type="entry name" value="INSULIN-DEGRADING ENZYME-RELATED"/>
    <property type="match status" value="1"/>
</dbReference>
<evidence type="ECO:0000259" key="9">
    <source>
        <dbReference type="Pfam" id="PF00675"/>
    </source>
</evidence>
<evidence type="ECO:0000259" key="12">
    <source>
        <dbReference type="Pfam" id="PF22456"/>
    </source>
</evidence>
<keyword evidence="14" id="KW-1185">Reference proteome</keyword>
<dbReference type="Pfam" id="PF00675">
    <property type="entry name" value="Peptidase_M16"/>
    <property type="match status" value="1"/>
</dbReference>
<evidence type="ECO:0000256" key="2">
    <source>
        <dbReference type="ARBA" id="ARBA00007261"/>
    </source>
</evidence>
<sequence length="999" mass="115090">MGRPTFSSDEVVIKSPNDKRLYRLIKLENGLTALLIHDPDIYPQGFKGLEPCEDEEAAKGGDGEVGNKGKGGALRTKKAAAAMCVGIGSWSDPMEAQGLAHFLEHMLFMGSTKFPVENEYDSYLSKHGGSSNAYTCAEHTCYFFEVKPEFLKGALTRFSQFFVSPLIKSESMEREIQAIDSEFNRVLQNDFCRLRQLQCYTSTPGHPFNRFSRGNKKSLDDATKKGINLQEQILKLYRNYYRGGLMKLVVIGGESLDVLEKWILELYRDVKTGPQVNLEFKADGPIWKAGKVYRLEAVQDVHILQLSWKLPCLLQHYLKGPEFYLHHLLVHEGRGSLHFYLKARGWATYLGASVSRYPVADVFCTIIYLTDSGLEKIFEIIGLVYQYIKLLRQETPEWIFRELQDIGNMCFRFAEEEPFQDDYVSNLAENLRRYAAEHVIYGDYVFGIWDEVLIQNVLGFFSPENMRIDVVSKFSFKSEEFQCEPWFGSHYTEEDISPALMELWKDPPEIDVSLHLRAKNEFIPSDFSICSDGMCLDISNISSPACMFDEPLMKIWYKLDSTFKLPRANAYFFIRMKGGYDNVKSSVLTDLYIDLLKDELSEIIYQAYVACLGTSISVFTDKLQLQVYGFNDKLPALLSKIVKTVKSFLPTDDRFEVIKEDMVRVYRNANMNPWCHSTYLREQVLLQSFYNVDELFHVLNGLSVSDLKSFIPELFSQIYIEGLFHGNLSEEEAISLSNLFKTIFSVKPLPVELMYRNHCICLPPNANLIRDATVKNKSETNSVTELYFQIEWAVGSESVRWKVLIDLFDAIVKEPLFNQLRTKEQLGYGVQCGRDFKWGVFGILFSVQSSEYNPIHLQGRLDNFINGLEDLLEGLDDDSFENYKAGLMENLLKKDTSLTCETNRLWKEIYIKRYMFDYSKKAAEELRSIQKEDVIIFYQTYLQQSSPKCRRLATRVWGCNTDFKEAEVARLESLQIIEDVAAFKMSSKFYEPKINTLDT</sequence>
<dbReference type="InterPro" id="IPR007863">
    <property type="entry name" value="Peptidase_M16_C"/>
</dbReference>
<feature type="domain" description="Peptidase M16 middle/third" evidence="11">
    <location>
        <begin position="411"/>
        <end position="696"/>
    </location>
</feature>
<feature type="domain" description="Peptidase M16 C-terminal" evidence="10">
    <location>
        <begin position="231"/>
        <end position="404"/>
    </location>
</feature>
<accession>A0A2P6QKU3</accession>
<comment type="caution">
    <text evidence="13">The sequence shown here is derived from an EMBL/GenBank/DDBJ whole genome shotgun (WGS) entry which is preliminary data.</text>
</comment>
<keyword evidence="7" id="KW-0482">Metalloprotease</keyword>
<organism evidence="13 14">
    <name type="scientific">Rosa chinensis</name>
    <name type="common">China rose</name>
    <dbReference type="NCBI Taxonomy" id="74649"/>
    <lineage>
        <taxon>Eukaryota</taxon>
        <taxon>Viridiplantae</taxon>
        <taxon>Streptophyta</taxon>
        <taxon>Embryophyta</taxon>
        <taxon>Tracheophyta</taxon>
        <taxon>Spermatophyta</taxon>
        <taxon>Magnoliopsida</taxon>
        <taxon>eudicotyledons</taxon>
        <taxon>Gunneridae</taxon>
        <taxon>Pentapetalae</taxon>
        <taxon>rosids</taxon>
        <taxon>fabids</taxon>
        <taxon>Rosales</taxon>
        <taxon>Rosaceae</taxon>
        <taxon>Rosoideae</taxon>
        <taxon>Rosoideae incertae sedis</taxon>
        <taxon>Rosa</taxon>
    </lineage>
</organism>